<dbReference type="Proteomes" id="UP000646548">
    <property type="component" value="Unassembled WGS sequence"/>
</dbReference>
<feature type="region of interest" description="Disordered" evidence="1">
    <location>
        <begin position="1"/>
        <end position="28"/>
    </location>
</feature>
<dbReference type="AlphaFoldDB" id="A0A834CDH4"/>
<protein>
    <submittedName>
        <fullName evidence="2">Uncharacterized protein</fullName>
    </submittedName>
</protein>
<name>A0A834CDH4_ORYME</name>
<sequence length="199" mass="21963">MTSYQELTAKSKCSPPLKEVINLDPGGGSHPEVCSLHDSWRQEVEAGFDSPSFSLCTLSDSPPPPPRECEGLLTSAFLHSSGVPWRRRAQEQRSAGRGYSMSNEARHWCFGPHAEPLKKPQRSPQWDSRPERTSLLFQGGRKLLSRWEEHVRPGGKQQMAQTCVAVGPVMLVSADGKLHLCTGASPRAKRSPQIRRPGA</sequence>
<gene>
    <name evidence="2" type="ORF">FQA47_009641</name>
</gene>
<dbReference type="EMBL" id="WKFB01000384">
    <property type="protein sequence ID" value="KAF6724661.1"/>
    <property type="molecule type" value="Genomic_DNA"/>
</dbReference>
<proteinExistence type="predicted"/>
<evidence type="ECO:0000313" key="2">
    <source>
        <dbReference type="EMBL" id="KAF6724661.1"/>
    </source>
</evidence>
<organism evidence="2 3">
    <name type="scientific">Oryzias melastigma</name>
    <name type="common">Marine medaka</name>
    <dbReference type="NCBI Taxonomy" id="30732"/>
    <lineage>
        <taxon>Eukaryota</taxon>
        <taxon>Metazoa</taxon>
        <taxon>Chordata</taxon>
        <taxon>Craniata</taxon>
        <taxon>Vertebrata</taxon>
        <taxon>Euteleostomi</taxon>
        <taxon>Actinopterygii</taxon>
        <taxon>Neopterygii</taxon>
        <taxon>Teleostei</taxon>
        <taxon>Neoteleostei</taxon>
        <taxon>Acanthomorphata</taxon>
        <taxon>Ovalentaria</taxon>
        <taxon>Atherinomorphae</taxon>
        <taxon>Beloniformes</taxon>
        <taxon>Adrianichthyidae</taxon>
        <taxon>Oryziinae</taxon>
        <taxon>Oryzias</taxon>
    </lineage>
</organism>
<accession>A0A834CDH4</accession>
<comment type="caution">
    <text evidence="2">The sequence shown here is derived from an EMBL/GenBank/DDBJ whole genome shotgun (WGS) entry which is preliminary data.</text>
</comment>
<reference evidence="2" key="1">
    <citation type="journal article" name="BMC Genomics">
        <title>Long-read sequencing and de novo genome assembly of marine medaka (Oryzias melastigma).</title>
        <authorList>
            <person name="Liang P."/>
            <person name="Saqib H.S.A."/>
            <person name="Ni X."/>
            <person name="Shen Y."/>
        </authorList>
    </citation>
    <scope>NUCLEOTIDE SEQUENCE</scope>
    <source>
        <strain evidence="2">Bigg-433</strain>
    </source>
</reference>
<evidence type="ECO:0000313" key="3">
    <source>
        <dbReference type="Proteomes" id="UP000646548"/>
    </source>
</evidence>
<evidence type="ECO:0000256" key="1">
    <source>
        <dbReference type="SAM" id="MobiDB-lite"/>
    </source>
</evidence>